<dbReference type="EMBL" id="JACSPP010000001">
    <property type="protein sequence ID" value="MBD8038878.1"/>
    <property type="molecule type" value="Genomic_DNA"/>
</dbReference>
<dbReference type="InterPro" id="IPR002201">
    <property type="entry name" value="Glyco_trans_9"/>
</dbReference>
<evidence type="ECO:0000313" key="3">
    <source>
        <dbReference type="EMBL" id="MBD8038878.1"/>
    </source>
</evidence>
<dbReference type="InterPro" id="IPR051199">
    <property type="entry name" value="LPS_LOS_Heptosyltrfase"/>
</dbReference>
<dbReference type="CDD" id="cd03789">
    <property type="entry name" value="GT9_LPS_heptosyltransferase"/>
    <property type="match status" value="1"/>
</dbReference>
<dbReference type="Gene3D" id="3.40.50.2000">
    <property type="entry name" value="Glycogen Phosphorylase B"/>
    <property type="match status" value="2"/>
</dbReference>
<dbReference type="Proteomes" id="UP000620874">
    <property type="component" value="Unassembled WGS sequence"/>
</dbReference>
<accession>A0ABR8Y3V8</accession>
<organism evidence="3 4">
    <name type="scientific">Phocaeicola intestinalis</name>
    <dbReference type="NCBI Taxonomy" id="2762212"/>
    <lineage>
        <taxon>Bacteria</taxon>
        <taxon>Pseudomonadati</taxon>
        <taxon>Bacteroidota</taxon>
        <taxon>Bacteroidia</taxon>
        <taxon>Bacteroidales</taxon>
        <taxon>Bacteroidaceae</taxon>
        <taxon>Phocaeicola</taxon>
    </lineage>
</organism>
<dbReference type="Pfam" id="PF01075">
    <property type="entry name" value="Glyco_transf_9"/>
    <property type="match status" value="1"/>
</dbReference>
<comment type="caution">
    <text evidence="3">The sequence shown here is derived from an EMBL/GenBank/DDBJ whole genome shotgun (WGS) entry which is preliminary data.</text>
</comment>
<keyword evidence="4" id="KW-1185">Reference proteome</keyword>
<protein>
    <submittedName>
        <fullName evidence="3">Glycosyltransferase family 9 protein</fullName>
    </submittedName>
</protein>
<name>A0ABR8Y3V8_9BACT</name>
<keyword evidence="2" id="KW-0808">Transferase</keyword>
<keyword evidence="1" id="KW-0328">Glycosyltransferase</keyword>
<gene>
    <name evidence="3" type="ORF">H9625_00165</name>
</gene>
<dbReference type="PANTHER" id="PTHR30160:SF22">
    <property type="entry name" value="LIPOPOLYSACCHARIDE CORE BIOSYNTHESIS PROTEIN"/>
    <property type="match status" value="1"/>
</dbReference>
<dbReference type="RefSeq" id="WP_087405692.1">
    <property type="nucleotide sequence ID" value="NZ_JACSPP010000001.1"/>
</dbReference>
<proteinExistence type="predicted"/>
<dbReference type="PANTHER" id="PTHR30160">
    <property type="entry name" value="TETRAACYLDISACCHARIDE 4'-KINASE-RELATED"/>
    <property type="match status" value="1"/>
</dbReference>
<evidence type="ECO:0000256" key="1">
    <source>
        <dbReference type="ARBA" id="ARBA00022676"/>
    </source>
</evidence>
<reference evidence="3 4" key="1">
    <citation type="submission" date="2020-08" db="EMBL/GenBank/DDBJ databases">
        <title>A Genomic Blueprint of the Chicken Gut Microbiome.</title>
        <authorList>
            <person name="Gilroy R."/>
            <person name="Ravi A."/>
            <person name="Getino M."/>
            <person name="Pursley I."/>
            <person name="Horton D.L."/>
            <person name="Alikhan N.-F."/>
            <person name="Baker D."/>
            <person name="Gharbi K."/>
            <person name="Hall N."/>
            <person name="Watson M."/>
            <person name="Adriaenssens E.M."/>
            <person name="Foster-Nyarko E."/>
            <person name="Jarju S."/>
            <person name="Secka A."/>
            <person name="Antonio M."/>
            <person name="Oren A."/>
            <person name="Chaudhuri R."/>
            <person name="La Ragione R.M."/>
            <person name="Hildebrand F."/>
            <person name="Pallen M.J."/>
        </authorList>
    </citation>
    <scope>NUCLEOTIDE SEQUENCE [LARGE SCALE GENOMIC DNA]</scope>
    <source>
        <strain evidence="3 4">Sa1CVN1</strain>
    </source>
</reference>
<evidence type="ECO:0000256" key="2">
    <source>
        <dbReference type="ARBA" id="ARBA00022679"/>
    </source>
</evidence>
<evidence type="ECO:0000313" key="4">
    <source>
        <dbReference type="Proteomes" id="UP000620874"/>
    </source>
</evidence>
<dbReference type="SUPFAM" id="SSF53756">
    <property type="entry name" value="UDP-Glycosyltransferase/glycogen phosphorylase"/>
    <property type="match status" value="1"/>
</dbReference>
<sequence>MAKILAIRFSALGDVAMAVPVLYSFAKAYPQHQLVVLSRSAMAPLFAYAPSNLLFKGVDLKKDHKGLKGILRLYSELRKEKFDAVADLHDVLRSKVLRLCFCADGVRVRHINKGRRAKYRLVSGKFKTPLKSSFCRYLETFEHLGYPFTLRFSSIFEFAPAPELLEDWIGEKGEDKWIGIAPFAAHKGKIYPLSLHREVVGRLSAIGGMRMFLFGGGDEEKKVLDAWEKEFPHVTSVVGRLRMQEELALMSKLDVMLAMDSGNMHLASLVGVPVVSVWGATHPYAGFMGWNQAEENVVQLDLPCRPCSIYGNKPCRWGDYRCLTGIRPEVIVGRIRVLTE</sequence>